<evidence type="ECO:0000256" key="3">
    <source>
        <dbReference type="ARBA" id="ARBA00022640"/>
    </source>
</evidence>
<dbReference type="InterPro" id="IPR007083">
    <property type="entry name" value="RNA_pol_Rpb1_4"/>
</dbReference>
<dbReference type="GO" id="GO:0006351">
    <property type="term" value="P:DNA-templated transcription"/>
    <property type="evidence" value="ECO:0007669"/>
    <property type="project" value="InterPro"/>
</dbReference>
<keyword evidence="6" id="KW-0479">Metal-binding</keyword>
<dbReference type="Gene3D" id="1.10.274.100">
    <property type="entry name" value="RNA polymerase Rpb1, domain 3"/>
    <property type="match status" value="1"/>
</dbReference>
<evidence type="ECO:0000256" key="6">
    <source>
        <dbReference type="ARBA" id="ARBA00022723"/>
    </source>
</evidence>
<dbReference type="EMBL" id="MH511739">
    <property type="protein sequence ID" value="QIA46924.1"/>
    <property type="molecule type" value="Genomic_DNA"/>
</dbReference>
<protein>
    <recommendedName>
        <fullName evidence="1">DNA-directed RNA polymerase</fullName>
        <ecNumber evidence="1">2.7.7.6</ecNumber>
    </recommendedName>
</protein>
<evidence type="ECO:0000313" key="12">
    <source>
        <dbReference type="EMBL" id="QIA46924.1"/>
    </source>
</evidence>
<feature type="domain" description="RNA polymerase Rpb1" evidence="10">
    <location>
        <begin position="374"/>
        <end position="654"/>
    </location>
</feature>
<name>A0A6C0RWR5_9CHLO</name>
<geneLocation type="plastid" evidence="12"/>
<evidence type="ECO:0000256" key="1">
    <source>
        <dbReference type="ARBA" id="ARBA00012418"/>
    </source>
</evidence>
<dbReference type="InterPro" id="IPR012756">
    <property type="entry name" value="DNA-dir_RpoC2_beta_pp"/>
</dbReference>
<evidence type="ECO:0000256" key="7">
    <source>
        <dbReference type="ARBA" id="ARBA00022833"/>
    </source>
</evidence>
<reference evidence="12" key="1">
    <citation type="journal article" date="2019" name="Front. Microbiol.">
        <title>Evolutionary Analysis of Unicellular Species in Chlamydomonadales Through Chloroplast Genome Comparison With the Colonial Volvocine Algae.</title>
        <authorList>
            <person name="Hu Y."/>
            <person name="Xing W."/>
            <person name="Song H."/>
            <person name="Zhu H."/>
            <person name="Liu G."/>
            <person name="Hu Z."/>
        </authorList>
    </citation>
    <scope>NUCLEOTIDE SEQUENCE</scope>
</reference>
<feature type="domain" description="RNA polymerase Rpb1" evidence="11">
    <location>
        <begin position="293"/>
        <end position="371"/>
    </location>
</feature>
<dbReference type="NCBIfam" id="TIGR02388">
    <property type="entry name" value="rpoC2_cyan"/>
    <property type="match status" value="1"/>
</dbReference>
<gene>
    <name evidence="12" type="primary">rpoC2</name>
</gene>
<dbReference type="Gene3D" id="1.10.150.390">
    <property type="match status" value="1"/>
</dbReference>
<dbReference type="Gene3D" id="1.10.1790.20">
    <property type="match status" value="2"/>
</dbReference>
<organism evidence="12">
    <name type="scientific">Volvulina compacta</name>
    <dbReference type="NCBI Taxonomy" id="51721"/>
    <lineage>
        <taxon>Eukaryota</taxon>
        <taxon>Viridiplantae</taxon>
        <taxon>Chlorophyta</taxon>
        <taxon>core chlorophytes</taxon>
        <taxon>Chlorophyceae</taxon>
        <taxon>CS clade</taxon>
        <taxon>Chlamydomonadales</taxon>
        <taxon>Volvocaceae</taxon>
        <taxon>Volvulina</taxon>
    </lineage>
</organism>
<evidence type="ECO:0000256" key="2">
    <source>
        <dbReference type="ARBA" id="ARBA00022478"/>
    </source>
</evidence>
<dbReference type="InterPro" id="IPR045867">
    <property type="entry name" value="DNA-dir_RpoC_beta_prime"/>
</dbReference>
<evidence type="ECO:0000259" key="11">
    <source>
        <dbReference type="Pfam" id="PF05000"/>
    </source>
</evidence>
<dbReference type="Pfam" id="PF05000">
    <property type="entry name" value="RNA_pol_Rpb1_4"/>
    <property type="match status" value="1"/>
</dbReference>
<dbReference type="HAMAP" id="MF_01324">
    <property type="entry name" value="RNApol_bact_RpoC2"/>
    <property type="match status" value="1"/>
</dbReference>
<dbReference type="EC" id="2.7.7.6" evidence="1"/>
<dbReference type="PANTHER" id="PTHR19376">
    <property type="entry name" value="DNA-DIRECTED RNA POLYMERASE"/>
    <property type="match status" value="1"/>
</dbReference>
<dbReference type="InterPro" id="IPR042102">
    <property type="entry name" value="RNA_pol_Rpb1_3_sf"/>
</dbReference>
<sequence length="3538" mass="404084">MTIKFSFLSIPKSQKYSSLGSQSKTALFRAIEPSGFKNKPFKCCKAAFCTKITVLVTSPLRAEASPVLVKRVLASRAQSIFLDLKKFDTGIGQKKFLANHQNNFFKASKKLYQATQVFSQSSIAHLNTARQNNKLSSKKSKIIYCLAAQNHILAEALAARSQFVEQPNNLLSSSQLFLKFWQPIFLPRNQIGCPIWAKKNIGQASEAKPTFFNYTFDKGRLKSLVAWTLKNYGQYKTVELLDNLKKTGFEYATKAGISLGIDDLKIPPKKQTLLLEAEKLTKLTVHQYERADITAVERFQRLIDTWHRTSEQLKQEVIAYFEETDILNPVYMMAFSGARGNISQVRQLVGMRGLMSDPQGKIIDFPIQSNFREGLTLTEYIISSYGARKGIVDTALRTANAGYLTRRLVDVAQHVIISHFDCGTRKGIFITDMKENNKTIVSAQSRIVGRVLAKDIYKPSQDKSLPNFKVFSRNQEISTDLAFEITKITNKVFVRSPLTCNTTKLLCQLCYGWSLAQGNLVSVGETVGVIAAQSIGEPGTQLTMRTFHTGGVFSGDVSDEIRASSDGFIHYENTIPGILIRALDGKVLFLTKGDGYLIFSKASKKLYGASNKKTNLAQQDIKKYKIPAYTILFIRNGEAVKQKQVVAQITSIRTKSNIRDTAELIIKAEFEGLFYAKNQRIQKKIIGPKPKYAGQAKQTLLLDPRAMEIIVKARGWNFGWVLSGKRYELPLLLKPFSIVGDYINTKTVITKYNFKLVKNQRCFTEPHPNFIKANALLASRLNNLSLPIKFLSSRLKPAIYYYLAPQNSNKLLDQDINLDSTGLIKKFDSFEAQDIFFGCQYNFLAQNNKFLAAQAEEPTFYSAILNFINQSKNLKTNNNLLFSTNQQLFPSVKLIELYGQHDLLKLKKLKKMSLLKILSIKKAKKKSSKSINTRKGFTSELLCKERPKALLYKYNFDAQKIRANRKTSESQNNPKLDYKTIFKNFAERRPAILQQTKLTKIHTIKLRNKLLKRLLSKPNSLAPSGPKKRNWAWPAKYNKLITSHFKTLARVEAPQNSNKLLDARNILRTQACNASKKLYGATLRTKNQQTTLKIKQNILFLTLQKIRYHKIGYFHFFNVLDFKNKNNKNSSLLLGLKTIIKINNILKFNSNISYDNMMLSPTALNKQDLNSTIPTIGGASFEGKPLVKKGNFVNFLPLRAEASSQKKYLGPYFTERPHDVQPRNFILLKRHKYSKNLLQLFSYNDCIRQRISVGDWPLNGGQMIQQNLKLQKNYKVSKVSFINVLNSLNIGIPQTTRKTTGINSTELGGAAAQKNLGGSIPYGDVNIVKLQKSFTVPLILLQELVLKNLIKLYQNLCPAIIAGQKNKNFRSYSIAGKANPQKKQAITGNLEGTIKKADSKIGYTTTQKNLFVKNNQRNLNKSSQTRLAHVNTSKLLTTHKTIYYKQEKNLQTLIFKNWFITNKTKLDSARMRIFDLNQNGANFSSGSAMKTTTSVMPTQKVAIQHQNNLSKYYTMHYAVYNNNKYRVNQLSGYFKNLTKRIVSFITKKLNLGIHMPRLLVKNKKYKNPSISLKKAGKRKASCHKLSLCSQKNLLPICQKIILGAANIFERFGQPIKKTWACAINDFRSEKYWPSMRELGDPKKYIGQSNKSFWNSINYNYKVNARTSLVSFASIPTQGVSSQFGKTNVIQQKLFSCFAVFFPNNNPICLRRICLRRIIGLNRPAILIKQKSYVTKLVKKQKIRFFLKLTSQLQSSGQKKFLANPLRVFQNIFQMVKQQQITKKQLLKHIQTKQDKDLVIFINNIKKANQIKFLTKPNYLAPSEQVLPSGAFQKPTRDSVFQDIILGSLFFENFWYPQGNPSMGDSPSTNSFKKKASPVGQPKKQKMLCKASIKLYREKNEKWSVLWYKSQVGFLLPELNSLVASQLEFQRNLTVQQRPKSNKVTSQPEKKKLVWIKNDKPRFNLAQPAAIKKFADPFSTEIPLPAPSQPSEQVPSIFCKYLGDLRNPINSQHQNLESKEQYLFQYNKKEQIFKGNSCLTARPKVSNTWEKSSLFRTNAMVGFQGKPTLSTVTFKINPLFDHKFLKLQKIKIKAVPDLNFLKLPVYVIKNKHSKAVNNIVLPKQIKNLCLLPKTPNIALVLNKIKTNYIKTKALLATPAKVEPYVNRNITTLDKIDFKKIISYIKPPIFDFYSKDPSYSFAYTSHLASSLQNNLIVKLHRSFTEHLMRIPNQPCLNISFSYKKDFALEVVTPVKDSPLPYGGSKISRPRNNIDSIQANIISSQKKILGVKHPRVTPNIYKKLAARLFIANWGNSAVSSPCGEVLPRSHEAASANVTNTPAFAELNLHRSVKLQKSFIQQQSNKSLVKYFFKTASKENINAAKLNIVKLHRSFTEHTKKQMLRFARVVQTNYFSPFEGELLYIKPYKKYLVLNPYENLKTALKSQSNNTKEEKMRMAMFNYYFLGILPVKKQSAKTASQTKFIQAKRVSSPQENFFGAETRRAKPQSSLTQKNIKKLSTEWSAEKGWSRFNLVLTKKDIISLKTSLTIKKDQTNIQNLTLNKVFQSNIKNTIKLKTLALLNKEFLFNNAYNFNLKKAWLKENLYGNLSQQASIIKPNIAWANKASTPEECGYNSTLVSDKNLKAIKTYQIKLQLNKKHTKTNRYAKDIFKASTTLQRSFTDHRTDFLYIPYNSLLNLNWLNIKQKKLLTKNKIGFFCLKGSTFTANRIRASSIQERPKITSSKTWNWASKENTFFNIYSKLTSQAYFLQDMRYSKIKSFSDLQKLHLNQNFLKLNPILDKLSFIAKTFQEIKCKASQKLYRASYNLNILIFWLENKIKQRLFYSERILVGDWSHMRNRMQKAQVLLTKQDKTFSVVVSQKLNKVKLYNKSFSTTAPQKIRLADIEEHIAYGGSRFGFTILLKPGAFSTIQKLVKQSEEKKLLLLNKEVFAYNYYTHIYKSKTLTGNLFSKNILIWLNLCSNLCLLKSKESIHAVKQFLPYQLQSSSAVKLKKSEKVQTLFKNNMYKYNFSKELNIFRCDINLTKTTFGIVKTTRASLQLAMQLLPFSLQEKTGTQPELQACNSELKTEIPFTARRVTGIGSAESNKHGDSNIVKLQKSLTEHDYEQSLGSQFLRRQIVIQNNIFANYPKDRRNLQRAERSINVLKKSGQLMHMDKQKITLRIGQPLVISPNSIIHATHGDFINSNMSVITLTYQQLKTGDIVQGIPKIEQLFEARTTKRGRLFRDNVSNLLTGLFLKYFVKSTYLLGKNLLAFSSFLNNKKNKSFAAVKHIENPNFLFVQNKQNQTIILALALQWAVKQSFYKIQQIIVDGILRVYRSQGVSIADKHVEIIVKQMTSKVRIINSNKAKLSEYSFTLKNMNSYFGLRRAKRFASIEEPRPIKFFGSRRELGLERGAANKNFENKQLELLLSTNFEGPTALFPGEIVDLDFVENINTRLRFSSIESIKYEPIVLGITRASLEVDSFLSAASFQQTSRVLSQAALYKKKDFLKGLKENIIIGNLIPAGTGNFVDFLSYTPNNA</sequence>
<evidence type="ECO:0000256" key="8">
    <source>
        <dbReference type="ARBA" id="ARBA00023163"/>
    </source>
</evidence>
<evidence type="ECO:0000256" key="4">
    <source>
        <dbReference type="ARBA" id="ARBA00022679"/>
    </source>
</evidence>
<keyword evidence="3 12" id="KW-0934">Plastid</keyword>
<proteinExistence type="inferred from homology"/>
<dbReference type="SUPFAM" id="SSF64484">
    <property type="entry name" value="beta and beta-prime subunits of DNA dependent RNA-polymerase"/>
    <property type="match status" value="1"/>
</dbReference>
<dbReference type="GO" id="GO:0000428">
    <property type="term" value="C:DNA-directed RNA polymerase complex"/>
    <property type="evidence" value="ECO:0007669"/>
    <property type="project" value="UniProtKB-KW"/>
</dbReference>
<dbReference type="CDD" id="cd02655">
    <property type="entry name" value="RNAP_beta'_C"/>
    <property type="match status" value="1"/>
</dbReference>
<dbReference type="InterPro" id="IPR007081">
    <property type="entry name" value="RNA_pol_Rpb1_5"/>
</dbReference>
<feature type="domain" description="RNA polymerase Rpb1" evidence="9">
    <location>
        <begin position="210"/>
        <end position="264"/>
    </location>
</feature>
<keyword evidence="7" id="KW-0862">Zinc</keyword>
<evidence type="ECO:0000259" key="9">
    <source>
        <dbReference type="Pfam" id="PF04983"/>
    </source>
</evidence>
<keyword evidence="2" id="KW-0240">DNA-directed RNA polymerase</keyword>
<keyword evidence="8" id="KW-0804">Transcription</keyword>
<dbReference type="GO" id="GO:0003677">
    <property type="term" value="F:DNA binding"/>
    <property type="evidence" value="ECO:0007669"/>
    <property type="project" value="InterPro"/>
</dbReference>
<dbReference type="Gene3D" id="1.10.132.30">
    <property type="match status" value="1"/>
</dbReference>
<evidence type="ECO:0000256" key="5">
    <source>
        <dbReference type="ARBA" id="ARBA00022695"/>
    </source>
</evidence>
<dbReference type="GO" id="GO:0003899">
    <property type="term" value="F:DNA-directed RNA polymerase activity"/>
    <property type="evidence" value="ECO:0007669"/>
    <property type="project" value="UniProtKB-EC"/>
</dbReference>
<dbReference type="InterPro" id="IPR038120">
    <property type="entry name" value="Rpb1_funnel_sf"/>
</dbReference>
<dbReference type="InterPro" id="IPR007066">
    <property type="entry name" value="RNA_pol_Rpb1_3"/>
</dbReference>
<evidence type="ECO:0000259" key="10">
    <source>
        <dbReference type="Pfam" id="PF04998"/>
    </source>
</evidence>
<keyword evidence="5" id="KW-0548">Nucleotidyltransferase</keyword>
<dbReference type="PANTHER" id="PTHR19376:SF68">
    <property type="entry name" value="DNA-DIRECTED RNA POLYMERASE SUBUNIT BETA"/>
    <property type="match status" value="1"/>
</dbReference>
<keyword evidence="4" id="KW-0808">Transferase</keyword>
<dbReference type="Pfam" id="PF04998">
    <property type="entry name" value="RNA_pol_Rpb1_5"/>
    <property type="match status" value="1"/>
</dbReference>
<dbReference type="GO" id="GO:0046872">
    <property type="term" value="F:metal ion binding"/>
    <property type="evidence" value="ECO:0007669"/>
    <property type="project" value="UniProtKB-KW"/>
</dbReference>
<accession>A0A6C0RWR5</accession>
<dbReference type="Pfam" id="PF04983">
    <property type="entry name" value="RNA_pol_Rpb1_3"/>
    <property type="match status" value="1"/>
</dbReference>